<reference evidence="2 3" key="1">
    <citation type="submission" date="2016-11" db="EMBL/GenBank/DDBJ databases">
        <authorList>
            <person name="Jaros S."/>
            <person name="Januszkiewicz K."/>
            <person name="Wedrychowicz H."/>
        </authorList>
    </citation>
    <scope>NUCLEOTIDE SEQUENCE [LARGE SCALE GENOMIC DNA]</scope>
    <source>
        <strain evidence="2 3">DSM 9705</strain>
    </source>
</reference>
<gene>
    <name evidence="2" type="ORF">SAMN02745124_02773</name>
</gene>
<evidence type="ECO:0008006" key="4">
    <source>
        <dbReference type="Google" id="ProtNLM"/>
    </source>
</evidence>
<name>A0A1M5X712_9BACT</name>
<keyword evidence="3" id="KW-1185">Reference proteome</keyword>
<feature type="compositionally biased region" description="Acidic residues" evidence="1">
    <location>
        <begin position="153"/>
        <end position="168"/>
    </location>
</feature>
<dbReference type="RefSeq" id="WP_073377012.1">
    <property type="nucleotide sequence ID" value="NZ_FQXS01000017.1"/>
</dbReference>
<dbReference type="Proteomes" id="UP000184139">
    <property type="component" value="Unassembled WGS sequence"/>
</dbReference>
<accession>A0A1M5X712</accession>
<feature type="compositionally biased region" description="Low complexity" evidence="1">
    <location>
        <begin position="207"/>
        <end position="228"/>
    </location>
</feature>
<dbReference type="AlphaFoldDB" id="A0A1M5X712"/>
<evidence type="ECO:0000313" key="2">
    <source>
        <dbReference type="EMBL" id="SHH95013.1"/>
    </source>
</evidence>
<feature type="region of interest" description="Disordered" evidence="1">
    <location>
        <begin position="113"/>
        <end position="269"/>
    </location>
</feature>
<organism evidence="2 3">
    <name type="scientific">Desulfofustis glycolicus DSM 9705</name>
    <dbReference type="NCBI Taxonomy" id="1121409"/>
    <lineage>
        <taxon>Bacteria</taxon>
        <taxon>Pseudomonadati</taxon>
        <taxon>Thermodesulfobacteriota</taxon>
        <taxon>Desulfobulbia</taxon>
        <taxon>Desulfobulbales</taxon>
        <taxon>Desulfocapsaceae</taxon>
        <taxon>Desulfofustis</taxon>
    </lineage>
</organism>
<feature type="compositionally biased region" description="Acidic residues" evidence="1">
    <location>
        <begin position="229"/>
        <end position="251"/>
    </location>
</feature>
<sequence>MDGAASHAFSVGPEKRNVLMRCPKCGYISFDNVETCLRCNKDISETANAFQGSTLNVHTPVFLKFAALEDDGEMSLESEESDEIEFADPDLEILVDEGESEEDADMEFAFAEDQEDDTAAAQALDDEFGSGERGDESQQFTEGALDLGMFEDTSGEETFAFEDSEADDTPPPPSMEIPEELSDISDLSPPDQARSATPPPLTGDETPAAFAEEPEPAASEEPAALPAEPADDLDFSNMDMDFDLGEDEPALAEEVSPAAEKAARPASRMDDDLNFELDLGGLSIHDEK</sequence>
<dbReference type="STRING" id="1121409.SAMN02745124_02773"/>
<dbReference type="OrthoDB" id="5432538at2"/>
<protein>
    <recommendedName>
        <fullName evidence="4">TIGR02300 family protein</fullName>
    </recommendedName>
</protein>
<dbReference type="EMBL" id="FQXS01000017">
    <property type="protein sequence ID" value="SHH95013.1"/>
    <property type="molecule type" value="Genomic_DNA"/>
</dbReference>
<proteinExistence type="predicted"/>
<evidence type="ECO:0000256" key="1">
    <source>
        <dbReference type="SAM" id="MobiDB-lite"/>
    </source>
</evidence>
<evidence type="ECO:0000313" key="3">
    <source>
        <dbReference type="Proteomes" id="UP000184139"/>
    </source>
</evidence>
<feature type="compositionally biased region" description="Acidic residues" evidence="1">
    <location>
        <begin position="113"/>
        <end position="129"/>
    </location>
</feature>